<proteinExistence type="predicted"/>
<keyword evidence="3" id="KW-1185">Reference proteome</keyword>
<reference evidence="3" key="1">
    <citation type="journal article" date="2011" name="Nature">
        <title>Genome sequence and analysis of the tuber crop potato.</title>
        <authorList>
            <consortium name="The Potato Genome Sequencing Consortium"/>
        </authorList>
    </citation>
    <scope>NUCLEOTIDE SEQUENCE [LARGE SCALE GENOMIC DNA]</scope>
    <source>
        <strain evidence="3">cv. DM1-3 516 R44</strain>
    </source>
</reference>
<dbReference type="PaxDb" id="4113-PGSC0003DMT400049005"/>
<protein>
    <submittedName>
        <fullName evidence="2">Uncharacterized protein</fullName>
    </submittedName>
</protein>
<name>M1BN51_SOLTU</name>
<keyword evidence="1" id="KW-0812">Transmembrane</keyword>
<sequence length="98" mass="11023">MQEVGLNPRGKLVYPRTGANGPKAQNLNQAQVLAQADRKTRFGPKSFSFLLLLAQNLNQAQVLAQADRKTRFGPKSFSFLLLYCVCLFADICYLILRF</sequence>
<evidence type="ECO:0000313" key="2">
    <source>
        <dbReference type="EnsemblPlants" id="PGSC0003DMT400049005"/>
    </source>
</evidence>
<dbReference type="Gramene" id="PGSC0003DMT400049005">
    <property type="protein sequence ID" value="PGSC0003DMT400049005"/>
    <property type="gene ID" value="PGSC0003DMG400019043"/>
</dbReference>
<evidence type="ECO:0000256" key="1">
    <source>
        <dbReference type="SAM" id="Phobius"/>
    </source>
</evidence>
<dbReference type="HOGENOM" id="CLU_2337662_0_0_1"/>
<accession>M1BN51</accession>
<dbReference type="AlphaFoldDB" id="M1BN51"/>
<reference evidence="2" key="2">
    <citation type="submission" date="2015-06" db="UniProtKB">
        <authorList>
            <consortium name="EnsemblPlants"/>
        </authorList>
    </citation>
    <scope>IDENTIFICATION</scope>
    <source>
        <strain evidence="2">DM1-3 516 R44</strain>
    </source>
</reference>
<dbReference type="InParanoid" id="M1BN51"/>
<keyword evidence="1" id="KW-1133">Transmembrane helix</keyword>
<dbReference type="EnsemblPlants" id="PGSC0003DMT400049005">
    <property type="protein sequence ID" value="PGSC0003DMT400049005"/>
    <property type="gene ID" value="PGSC0003DMG400019043"/>
</dbReference>
<organism evidence="2 3">
    <name type="scientific">Solanum tuberosum</name>
    <name type="common">Potato</name>
    <dbReference type="NCBI Taxonomy" id="4113"/>
    <lineage>
        <taxon>Eukaryota</taxon>
        <taxon>Viridiplantae</taxon>
        <taxon>Streptophyta</taxon>
        <taxon>Embryophyta</taxon>
        <taxon>Tracheophyta</taxon>
        <taxon>Spermatophyta</taxon>
        <taxon>Magnoliopsida</taxon>
        <taxon>eudicotyledons</taxon>
        <taxon>Gunneridae</taxon>
        <taxon>Pentapetalae</taxon>
        <taxon>asterids</taxon>
        <taxon>lamiids</taxon>
        <taxon>Solanales</taxon>
        <taxon>Solanaceae</taxon>
        <taxon>Solanoideae</taxon>
        <taxon>Solaneae</taxon>
        <taxon>Solanum</taxon>
    </lineage>
</organism>
<feature type="transmembrane region" description="Helical" evidence="1">
    <location>
        <begin position="77"/>
        <end position="96"/>
    </location>
</feature>
<evidence type="ECO:0000313" key="3">
    <source>
        <dbReference type="Proteomes" id="UP000011115"/>
    </source>
</evidence>
<dbReference type="Proteomes" id="UP000011115">
    <property type="component" value="Unassembled WGS sequence"/>
</dbReference>
<keyword evidence="1" id="KW-0472">Membrane</keyword>